<evidence type="ECO:0000256" key="3">
    <source>
        <dbReference type="ARBA" id="ARBA00022989"/>
    </source>
</evidence>
<dbReference type="GO" id="GO:0016020">
    <property type="term" value="C:membrane"/>
    <property type="evidence" value="ECO:0007669"/>
    <property type="project" value="UniProtKB-SubCell"/>
</dbReference>
<reference evidence="6" key="1">
    <citation type="submission" date="2021-12" db="EMBL/GenBank/DDBJ databases">
        <authorList>
            <person name="Martin H S."/>
        </authorList>
    </citation>
    <scope>NUCLEOTIDE SEQUENCE</scope>
</reference>
<keyword evidence="7" id="KW-1185">Reference proteome</keyword>
<evidence type="ECO:0000256" key="4">
    <source>
        <dbReference type="ARBA" id="ARBA00023136"/>
    </source>
</evidence>
<name>A0A8J9V0V6_9NEOP</name>
<evidence type="ECO:0000256" key="2">
    <source>
        <dbReference type="ARBA" id="ARBA00022692"/>
    </source>
</evidence>
<dbReference type="PANTHER" id="PTHR48021">
    <property type="match status" value="1"/>
</dbReference>
<organism evidence="6 7">
    <name type="scientific">Brenthis ino</name>
    <name type="common">lesser marbled fritillary</name>
    <dbReference type="NCBI Taxonomy" id="405034"/>
    <lineage>
        <taxon>Eukaryota</taxon>
        <taxon>Metazoa</taxon>
        <taxon>Ecdysozoa</taxon>
        <taxon>Arthropoda</taxon>
        <taxon>Hexapoda</taxon>
        <taxon>Insecta</taxon>
        <taxon>Pterygota</taxon>
        <taxon>Neoptera</taxon>
        <taxon>Endopterygota</taxon>
        <taxon>Lepidoptera</taxon>
        <taxon>Glossata</taxon>
        <taxon>Ditrysia</taxon>
        <taxon>Papilionoidea</taxon>
        <taxon>Nymphalidae</taxon>
        <taxon>Heliconiinae</taxon>
        <taxon>Argynnini</taxon>
        <taxon>Brenthis</taxon>
    </lineage>
</organism>
<feature type="transmembrane region" description="Helical" evidence="5">
    <location>
        <begin position="199"/>
        <end position="219"/>
    </location>
</feature>
<feature type="transmembrane region" description="Helical" evidence="5">
    <location>
        <begin position="297"/>
        <end position="315"/>
    </location>
</feature>
<dbReference type="InterPro" id="IPR005828">
    <property type="entry name" value="MFS_sugar_transport-like"/>
</dbReference>
<dbReference type="EMBL" id="OV170232">
    <property type="protein sequence ID" value="CAH0717980.1"/>
    <property type="molecule type" value="Genomic_DNA"/>
</dbReference>
<feature type="transmembrane region" description="Helical" evidence="5">
    <location>
        <begin position="135"/>
        <end position="154"/>
    </location>
</feature>
<dbReference type="Gene3D" id="1.20.1250.20">
    <property type="entry name" value="MFS general substrate transporter like domains"/>
    <property type="match status" value="2"/>
</dbReference>
<keyword evidence="2 5" id="KW-0812">Transmembrane</keyword>
<dbReference type="Proteomes" id="UP000838878">
    <property type="component" value="Chromosome 12"/>
</dbReference>
<accession>A0A8J9V0V6</accession>
<evidence type="ECO:0000313" key="7">
    <source>
        <dbReference type="Proteomes" id="UP000838878"/>
    </source>
</evidence>
<keyword evidence="4 5" id="KW-0472">Membrane</keyword>
<evidence type="ECO:0000313" key="6">
    <source>
        <dbReference type="EMBL" id="CAH0717980.1"/>
    </source>
</evidence>
<comment type="subcellular location">
    <subcellularLocation>
        <location evidence="1">Membrane</location>
    </subcellularLocation>
</comment>
<feature type="transmembrane region" description="Helical" evidence="5">
    <location>
        <begin position="77"/>
        <end position="96"/>
    </location>
</feature>
<dbReference type="PANTHER" id="PTHR48021:SF33">
    <property type="entry name" value="AT22075P-RELATED"/>
    <property type="match status" value="1"/>
</dbReference>
<evidence type="ECO:0000256" key="5">
    <source>
        <dbReference type="SAM" id="Phobius"/>
    </source>
</evidence>
<dbReference type="InterPro" id="IPR050549">
    <property type="entry name" value="MFS_Trehalose_Transporter"/>
</dbReference>
<protein>
    <recommendedName>
        <fullName evidence="8">Major facilitator superfamily (MFS) profile domain-containing protein</fullName>
    </recommendedName>
</protein>
<evidence type="ECO:0008006" key="8">
    <source>
        <dbReference type="Google" id="ProtNLM"/>
    </source>
</evidence>
<feature type="transmembrane region" description="Helical" evidence="5">
    <location>
        <begin position="102"/>
        <end position="123"/>
    </location>
</feature>
<keyword evidence="3 5" id="KW-1133">Transmembrane helix</keyword>
<dbReference type="Pfam" id="PF00083">
    <property type="entry name" value="Sugar_tr"/>
    <property type="match status" value="2"/>
</dbReference>
<dbReference type="OrthoDB" id="4142200at2759"/>
<dbReference type="SUPFAM" id="SSF103473">
    <property type="entry name" value="MFS general substrate transporter"/>
    <property type="match status" value="1"/>
</dbReference>
<feature type="transmembrane region" description="Helical" evidence="5">
    <location>
        <begin position="48"/>
        <end position="70"/>
    </location>
</feature>
<proteinExistence type="predicted"/>
<dbReference type="InterPro" id="IPR036259">
    <property type="entry name" value="MFS_trans_sf"/>
</dbReference>
<feature type="transmembrane region" description="Helical" evidence="5">
    <location>
        <begin position="259"/>
        <end position="277"/>
    </location>
</feature>
<feature type="non-terminal residue" evidence="6">
    <location>
        <position position="340"/>
    </location>
</feature>
<evidence type="ECO:0000256" key="1">
    <source>
        <dbReference type="ARBA" id="ARBA00004370"/>
    </source>
</evidence>
<sequence length="340" mass="37244">MNTSLHRAGQANFTILVYGFECGWISPITSLLQSEDSPAGYPLTDSQLSWVASVLSLTATFGVVTYSYVADQYGRKTSVVALAIVEAISWVIRLSYTSFPLLILARIFAGLTAGGGYTINTIYVKEISQKDLTGILGTFPILMHTTGIFLMYLMGAYMDYTVVIITVLVVSILTMIAMTRAPESPAFLVKQDKIEPLLIGVYGITALAMFALAIMIVFQERYGNVPAWMPAVALILSVAMFSGGVSPLAFIVTSEMFNFHIRATVMGVVVTYGWLLTSVELMTYTPIANSMGEFAPYVFYGCVNLAAVFFVAFFLPETRGKTEEEIFKNVKNKDVHDSVI</sequence>
<feature type="transmembrane region" description="Helical" evidence="5">
    <location>
        <begin position="160"/>
        <end position="178"/>
    </location>
</feature>
<gene>
    <name evidence="6" type="ORF">BINO364_LOCUS4523</name>
</gene>
<feature type="transmembrane region" description="Helical" evidence="5">
    <location>
        <begin position="231"/>
        <end position="252"/>
    </location>
</feature>
<dbReference type="GO" id="GO:0022857">
    <property type="term" value="F:transmembrane transporter activity"/>
    <property type="evidence" value="ECO:0007669"/>
    <property type="project" value="InterPro"/>
</dbReference>
<dbReference type="AlphaFoldDB" id="A0A8J9V0V6"/>